<evidence type="ECO:0000256" key="1">
    <source>
        <dbReference type="SAM" id="MobiDB-lite"/>
    </source>
</evidence>
<dbReference type="STRING" id="34508.A0A4U5NCG9"/>
<dbReference type="Proteomes" id="UP000298663">
    <property type="component" value="Unassembled WGS sequence"/>
</dbReference>
<keyword evidence="4" id="KW-1185">Reference proteome</keyword>
<comment type="caution">
    <text evidence="3">The sequence shown here is derived from an EMBL/GenBank/DDBJ whole genome shotgun (WGS) entry which is preliminary data.</text>
</comment>
<feature type="domain" description="ARF7 effector protein C-terminal" evidence="2">
    <location>
        <begin position="104"/>
        <end position="200"/>
    </location>
</feature>
<dbReference type="EMBL" id="AZBU02000004">
    <property type="protein sequence ID" value="TKR80344.1"/>
    <property type="molecule type" value="Genomic_DNA"/>
</dbReference>
<dbReference type="AlphaFoldDB" id="A0A4U5NCG9"/>
<evidence type="ECO:0000313" key="4">
    <source>
        <dbReference type="Proteomes" id="UP000298663"/>
    </source>
</evidence>
<reference evidence="3 4" key="2">
    <citation type="journal article" date="2019" name="G3 (Bethesda)">
        <title>Hybrid Assembly of the Genome of the Entomopathogenic Nematode Steinernema carpocapsae Identifies the X-Chromosome.</title>
        <authorList>
            <person name="Serra L."/>
            <person name="Macchietto M."/>
            <person name="Macias-Munoz A."/>
            <person name="McGill C.J."/>
            <person name="Rodriguez I.M."/>
            <person name="Rodriguez B."/>
            <person name="Murad R."/>
            <person name="Mortazavi A."/>
        </authorList>
    </citation>
    <scope>NUCLEOTIDE SEQUENCE [LARGE SCALE GENOMIC DNA]</scope>
    <source>
        <strain evidence="3 4">ALL</strain>
    </source>
</reference>
<evidence type="ECO:0000259" key="2">
    <source>
        <dbReference type="Pfam" id="PF14949"/>
    </source>
</evidence>
<feature type="region of interest" description="Disordered" evidence="1">
    <location>
        <begin position="1"/>
        <end position="91"/>
    </location>
</feature>
<sequence length="236" mass="26538">MDSDRQKNATSTPETEERSKSPIPISSLELVDQVDNSEDAEDSAEQPNNEAAGAEEFAEQNEGEMQANEAEAPMDASGNAGDLSLDSSFGEDDESVKRYKYMRRELRGLAFRNPGGATPDGLAILTQSSGEGRLLRSSHATWKDVEDMEHDADGRITDPRNGKKVFLCDCFRFECSGCQRTCRGCRTRRCFDTCQRGRMAHVWKELATGQKMRHPFYKHYEFEDDEFPEKATSKRG</sequence>
<name>A0A4U5NCG9_STECR</name>
<protein>
    <recommendedName>
        <fullName evidence="2">ARF7 effector protein C-terminal domain-containing protein</fullName>
    </recommendedName>
</protein>
<evidence type="ECO:0000313" key="3">
    <source>
        <dbReference type="EMBL" id="TKR80344.1"/>
    </source>
</evidence>
<gene>
    <name evidence="3" type="ORF">L596_014429</name>
</gene>
<organism evidence="3 4">
    <name type="scientific">Steinernema carpocapsae</name>
    <name type="common">Entomopathogenic nematode</name>
    <dbReference type="NCBI Taxonomy" id="34508"/>
    <lineage>
        <taxon>Eukaryota</taxon>
        <taxon>Metazoa</taxon>
        <taxon>Ecdysozoa</taxon>
        <taxon>Nematoda</taxon>
        <taxon>Chromadorea</taxon>
        <taxon>Rhabditida</taxon>
        <taxon>Tylenchina</taxon>
        <taxon>Panagrolaimomorpha</taxon>
        <taxon>Strongyloidoidea</taxon>
        <taxon>Steinernematidae</taxon>
        <taxon>Steinernema</taxon>
    </lineage>
</organism>
<dbReference type="Pfam" id="PF14949">
    <property type="entry name" value="ARF7EP_C"/>
    <property type="match status" value="1"/>
</dbReference>
<dbReference type="InterPro" id="IPR029264">
    <property type="entry name" value="ARF7EP_C"/>
</dbReference>
<feature type="compositionally biased region" description="Acidic residues" evidence="1">
    <location>
        <begin position="35"/>
        <end position="44"/>
    </location>
</feature>
<accession>A0A4U5NCG9</accession>
<reference evidence="3 4" key="1">
    <citation type="journal article" date="2015" name="Genome Biol.">
        <title>Comparative genomics of Steinernema reveals deeply conserved gene regulatory networks.</title>
        <authorList>
            <person name="Dillman A.R."/>
            <person name="Macchietto M."/>
            <person name="Porter C.F."/>
            <person name="Rogers A."/>
            <person name="Williams B."/>
            <person name="Antoshechkin I."/>
            <person name="Lee M.M."/>
            <person name="Goodwin Z."/>
            <person name="Lu X."/>
            <person name="Lewis E.E."/>
            <person name="Goodrich-Blair H."/>
            <person name="Stock S.P."/>
            <person name="Adams B.J."/>
            <person name="Sternberg P.W."/>
            <person name="Mortazavi A."/>
        </authorList>
    </citation>
    <scope>NUCLEOTIDE SEQUENCE [LARGE SCALE GENOMIC DNA]</scope>
    <source>
        <strain evidence="3 4">ALL</strain>
    </source>
</reference>
<proteinExistence type="predicted"/>